<reference evidence="9 10" key="1">
    <citation type="submission" date="2015-12" db="EMBL/GenBank/DDBJ databases">
        <title>The genome of Folsomia candida.</title>
        <authorList>
            <person name="Faddeeva A."/>
            <person name="Derks M.F."/>
            <person name="Anvar Y."/>
            <person name="Smit S."/>
            <person name="Van Straalen N."/>
            <person name="Roelofs D."/>
        </authorList>
    </citation>
    <scope>NUCLEOTIDE SEQUENCE [LARGE SCALE GENOMIC DNA]</scope>
    <source>
        <strain evidence="9 10">VU population</strain>
        <tissue evidence="9">Whole body</tissue>
    </source>
</reference>
<comment type="similarity">
    <text evidence="2">Belongs to the insect chemoreceptor superfamily. Gustatory receptor (GR) family. Gr5a subfamily.</text>
</comment>
<dbReference type="PANTHER" id="PTHR21421">
    <property type="entry name" value="GUSTATORY RECEPTOR"/>
    <property type="match status" value="1"/>
</dbReference>
<dbReference type="Pfam" id="PF06151">
    <property type="entry name" value="Trehalose_recp"/>
    <property type="match status" value="1"/>
</dbReference>
<dbReference type="GO" id="GO:0050916">
    <property type="term" value="P:sensory perception of sweet taste"/>
    <property type="evidence" value="ECO:0007669"/>
    <property type="project" value="UniProtKB-ARBA"/>
</dbReference>
<evidence type="ECO:0000256" key="2">
    <source>
        <dbReference type="ARBA" id="ARBA00005327"/>
    </source>
</evidence>
<keyword evidence="3" id="KW-1003">Cell membrane</keyword>
<sequence length="174" mass="20105">MIFAILCTFVKHRVDVFIEQLRTQSSPVEIFDRYFQMKKDFHKFNKAFRVFTLLVLMTGLPFHCLEIRLLVQVEGKFLSKTMTGIYLIVTVASLYMAAQGNYNLDKVRNWLAVNNNVEKLSSKKLMLLLHELSSSDNIGLQGGKFFTITYRLILSVAGIIVTYSVIILQWNDKK</sequence>
<gene>
    <name evidence="9" type="ORF">Fcan01_14759</name>
</gene>
<dbReference type="EMBL" id="LNIX01000009">
    <property type="protein sequence ID" value="OXA50144.1"/>
    <property type="molecule type" value="Genomic_DNA"/>
</dbReference>
<evidence type="ECO:0000256" key="8">
    <source>
        <dbReference type="SAM" id="Phobius"/>
    </source>
</evidence>
<evidence type="ECO:0000256" key="4">
    <source>
        <dbReference type="ARBA" id="ARBA00022692"/>
    </source>
</evidence>
<evidence type="ECO:0000313" key="10">
    <source>
        <dbReference type="Proteomes" id="UP000198287"/>
    </source>
</evidence>
<evidence type="ECO:0000256" key="1">
    <source>
        <dbReference type="ARBA" id="ARBA00004651"/>
    </source>
</evidence>
<keyword evidence="10" id="KW-1185">Reference proteome</keyword>
<dbReference type="GO" id="GO:0008527">
    <property type="term" value="F:taste receptor activity"/>
    <property type="evidence" value="ECO:0007669"/>
    <property type="project" value="InterPro"/>
</dbReference>
<evidence type="ECO:0000256" key="5">
    <source>
        <dbReference type="ARBA" id="ARBA00022989"/>
    </source>
</evidence>
<feature type="transmembrane region" description="Helical" evidence="8">
    <location>
        <begin position="47"/>
        <end position="65"/>
    </location>
</feature>
<comment type="subcellular location">
    <subcellularLocation>
        <location evidence="1">Cell membrane</location>
        <topology evidence="1">Multi-pass membrane protein</topology>
    </subcellularLocation>
</comment>
<feature type="transmembrane region" description="Helical" evidence="8">
    <location>
        <begin position="77"/>
        <end position="98"/>
    </location>
</feature>
<name>A0A226DZB8_FOLCA</name>
<feature type="transmembrane region" description="Helical" evidence="8">
    <location>
        <begin position="148"/>
        <end position="168"/>
    </location>
</feature>
<evidence type="ECO:0000256" key="7">
    <source>
        <dbReference type="ARBA" id="ARBA00023170"/>
    </source>
</evidence>
<proteinExistence type="inferred from homology"/>
<accession>A0A226DZB8</accession>
<keyword evidence="6 8" id="KW-0472">Membrane</keyword>
<protein>
    <submittedName>
        <fullName evidence="9">Gustatory receptor for sugar taste 64e</fullName>
    </submittedName>
</protein>
<keyword evidence="4 8" id="KW-0812">Transmembrane</keyword>
<evidence type="ECO:0000256" key="3">
    <source>
        <dbReference type="ARBA" id="ARBA00022475"/>
    </source>
</evidence>
<keyword evidence="7 9" id="KW-0675">Receptor</keyword>
<dbReference type="OrthoDB" id="5800391at2759"/>
<evidence type="ECO:0000313" key="9">
    <source>
        <dbReference type="EMBL" id="OXA50144.1"/>
    </source>
</evidence>
<dbReference type="GO" id="GO:0005886">
    <property type="term" value="C:plasma membrane"/>
    <property type="evidence" value="ECO:0007669"/>
    <property type="project" value="UniProtKB-SubCell"/>
</dbReference>
<dbReference type="AlphaFoldDB" id="A0A226DZB8"/>
<organism evidence="9 10">
    <name type="scientific">Folsomia candida</name>
    <name type="common">Springtail</name>
    <dbReference type="NCBI Taxonomy" id="158441"/>
    <lineage>
        <taxon>Eukaryota</taxon>
        <taxon>Metazoa</taxon>
        <taxon>Ecdysozoa</taxon>
        <taxon>Arthropoda</taxon>
        <taxon>Hexapoda</taxon>
        <taxon>Collembola</taxon>
        <taxon>Entomobryomorpha</taxon>
        <taxon>Isotomoidea</taxon>
        <taxon>Isotomidae</taxon>
        <taxon>Proisotominae</taxon>
        <taxon>Folsomia</taxon>
    </lineage>
</organism>
<keyword evidence="5 8" id="KW-1133">Transmembrane helix</keyword>
<dbReference type="PANTHER" id="PTHR21421:SF29">
    <property type="entry name" value="GUSTATORY RECEPTOR 5A FOR TREHALOSE-RELATED"/>
    <property type="match status" value="1"/>
</dbReference>
<comment type="caution">
    <text evidence="9">The sequence shown here is derived from an EMBL/GenBank/DDBJ whole genome shotgun (WGS) entry which is preliminary data.</text>
</comment>
<dbReference type="Proteomes" id="UP000198287">
    <property type="component" value="Unassembled WGS sequence"/>
</dbReference>
<dbReference type="InterPro" id="IPR009318">
    <property type="entry name" value="Gustatory_rcpt"/>
</dbReference>
<evidence type="ECO:0000256" key="6">
    <source>
        <dbReference type="ARBA" id="ARBA00023136"/>
    </source>
</evidence>